<organism evidence="1 2">
    <name type="scientific">Bacillus phage G</name>
    <dbReference type="NCBI Taxonomy" id="2884420"/>
    <lineage>
        <taxon>Viruses</taxon>
        <taxon>Duplodnaviria</taxon>
        <taxon>Heunggongvirae</taxon>
        <taxon>Uroviricota</taxon>
        <taxon>Caudoviricetes</taxon>
        <taxon>Donellivirus</taxon>
        <taxon>Donellivirus gee</taxon>
    </lineage>
</organism>
<dbReference type="GeneID" id="18563869"/>
<protein>
    <submittedName>
        <fullName evidence="1">Gp661</fullName>
    </submittedName>
</protein>
<gene>
    <name evidence="1" type="primary">661</name>
    <name evidence="1" type="ORF">G_661</name>
</gene>
<proteinExistence type="predicted"/>
<dbReference type="EMBL" id="JN638751">
    <property type="protein sequence ID" value="AEO93904.1"/>
    <property type="molecule type" value="Genomic_DNA"/>
</dbReference>
<evidence type="ECO:0000313" key="2">
    <source>
        <dbReference type="Proteomes" id="UP000009273"/>
    </source>
</evidence>
<dbReference type="RefSeq" id="YP_009015953.1">
    <property type="nucleotide sequence ID" value="NC_023719.1"/>
</dbReference>
<sequence>MPLLCEGETVEYNQKHALEVLTETEAVMLDMLVSKIQQYSEDKMIENFHENNAKCTVYAHSK</sequence>
<name>G3MB41_9CAUD</name>
<dbReference type="Proteomes" id="UP000009273">
    <property type="component" value="Segment"/>
</dbReference>
<reference evidence="1 2" key="1">
    <citation type="submission" date="2011-09" db="EMBL/GenBank/DDBJ databases">
        <authorList>
            <person name="Pope W.H."/>
            <person name="Pedulla M.L."/>
            <person name="Ford M.E."/>
            <person name="Peebles C.L."/>
            <person name="Hatfull G.H."/>
            <person name="Hendrix R.W."/>
        </authorList>
    </citation>
    <scope>NUCLEOTIDE SEQUENCE [LARGE SCALE GENOMIC DNA]</scope>
    <source>
        <strain evidence="1">G</strain>
    </source>
</reference>
<evidence type="ECO:0000313" key="1">
    <source>
        <dbReference type="EMBL" id="AEO93904.1"/>
    </source>
</evidence>
<accession>G3MB41</accession>
<keyword evidence="2" id="KW-1185">Reference proteome</keyword>
<dbReference type="KEGG" id="vg:18563869"/>